<dbReference type="Gene3D" id="2.40.50.100">
    <property type="match status" value="3"/>
</dbReference>
<accession>A0A0G4EJ84</accession>
<dbReference type="InterPro" id="IPR036625">
    <property type="entry name" value="E3-bd_dom_sf"/>
</dbReference>
<keyword evidence="4" id="KW-0012">Acyltransferase</keyword>
<evidence type="ECO:0000256" key="1">
    <source>
        <dbReference type="ARBA" id="ARBA00007317"/>
    </source>
</evidence>
<dbReference type="STRING" id="1169540.A0A0G4EJ84"/>
<dbReference type="OrthoDB" id="537444at2759"/>
<dbReference type="InterPro" id="IPR011053">
    <property type="entry name" value="Single_hybrid_motif"/>
</dbReference>
<feature type="domain" description="Lipoyl-binding" evidence="7">
    <location>
        <begin position="62"/>
        <end position="140"/>
    </location>
</feature>
<dbReference type="EMBL" id="CDMY01000246">
    <property type="protein sequence ID" value="CEL96769.1"/>
    <property type="molecule type" value="Genomic_DNA"/>
</dbReference>
<feature type="region of interest" description="Disordered" evidence="5">
    <location>
        <begin position="627"/>
        <end position="688"/>
    </location>
</feature>
<keyword evidence="2 4" id="KW-0450">Lipoyl</keyword>
<dbReference type="InterPro" id="IPR045257">
    <property type="entry name" value="E2/Pdx1"/>
</dbReference>
<proteinExistence type="inferred from homology"/>
<feature type="domain" description="Lipoyl-binding" evidence="7">
    <location>
        <begin position="330"/>
        <end position="405"/>
    </location>
</feature>
<dbReference type="VEuPathDB" id="CryptoDB:Vbra_20387"/>
<organism evidence="9 10">
    <name type="scientific">Vitrella brassicaformis (strain CCMP3155)</name>
    <dbReference type="NCBI Taxonomy" id="1169540"/>
    <lineage>
        <taxon>Eukaryota</taxon>
        <taxon>Sar</taxon>
        <taxon>Alveolata</taxon>
        <taxon>Colpodellida</taxon>
        <taxon>Vitrellaceae</taxon>
        <taxon>Vitrella</taxon>
    </lineage>
</organism>
<dbReference type="PANTHER" id="PTHR23151">
    <property type="entry name" value="DIHYDROLIPOAMIDE ACETYL/SUCCINYL-TRANSFERASE-RELATED"/>
    <property type="match status" value="1"/>
</dbReference>
<dbReference type="SUPFAM" id="SSF47005">
    <property type="entry name" value="Peripheral subunit-binding domain of 2-oxo acid dehydrogenase complex"/>
    <property type="match status" value="2"/>
</dbReference>
<feature type="chain" id="PRO_5005187846" description="Dihydrolipoamide acetyltransferase component of pyruvate dehydrogenase complex" evidence="6">
    <location>
        <begin position="22"/>
        <end position="919"/>
    </location>
</feature>
<dbReference type="InterPro" id="IPR000089">
    <property type="entry name" value="Biotin_lipoyl"/>
</dbReference>
<feature type="region of interest" description="Disordered" evidence="5">
    <location>
        <begin position="290"/>
        <end position="315"/>
    </location>
</feature>
<feature type="domain" description="Lipoyl-binding" evidence="7">
    <location>
        <begin position="197"/>
        <end position="272"/>
    </location>
</feature>
<dbReference type="OMA" id="RNMEATM"/>
<evidence type="ECO:0000313" key="9">
    <source>
        <dbReference type="EMBL" id="CEL96769.1"/>
    </source>
</evidence>
<dbReference type="Pfam" id="PF00364">
    <property type="entry name" value="Biotin_lipoyl"/>
    <property type="match status" value="3"/>
</dbReference>
<evidence type="ECO:0000313" key="10">
    <source>
        <dbReference type="Proteomes" id="UP000041254"/>
    </source>
</evidence>
<dbReference type="EC" id="2.3.1.-" evidence="4"/>
<comment type="cofactor">
    <cofactor evidence="4">
        <name>(R)-lipoate</name>
        <dbReference type="ChEBI" id="CHEBI:83088"/>
    </cofactor>
</comment>
<dbReference type="SUPFAM" id="SSF51230">
    <property type="entry name" value="Single hybrid motif"/>
    <property type="match status" value="3"/>
</dbReference>
<dbReference type="Proteomes" id="UP000041254">
    <property type="component" value="Unassembled WGS sequence"/>
</dbReference>
<keyword evidence="4" id="KW-0808">Transferase</keyword>
<feature type="signal peptide" evidence="6">
    <location>
        <begin position="1"/>
        <end position="21"/>
    </location>
</feature>
<dbReference type="FunCoup" id="A0A0G4EJ84">
    <property type="interactions" value="93"/>
</dbReference>
<feature type="domain" description="Peripheral subunit-binding (PSBD)" evidence="8">
    <location>
        <begin position="551"/>
        <end position="588"/>
    </location>
</feature>
<feature type="compositionally biased region" description="Basic and acidic residues" evidence="5">
    <location>
        <begin position="645"/>
        <end position="663"/>
    </location>
</feature>
<dbReference type="InterPro" id="IPR004167">
    <property type="entry name" value="PSBD"/>
</dbReference>
<keyword evidence="10" id="KW-1185">Reference proteome</keyword>
<evidence type="ECO:0000259" key="8">
    <source>
        <dbReference type="PROSITE" id="PS51826"/>
    </source>
</evidence>
<keyword evidence="6" id="KW-0732">Signal</keyword>
<dbReference type="GO" id="GO:0045254">
    <property type="term" value="C:pyruvate dehydrogenase complex"/>
    <property type="evidence" value="ECO:0007669"/>
    <property type="project" value="InterPro"/>
</dbReference>
<dbReference type="PhylomeDB" id="A0A0G4EJ84"/>
<dbReference type="Pfam" id="PF02817">
    <property type="entry name" value="E3_binding"/>
    <property type="match status" value="2"/>
</dbReference>
<dbReference type="InParanoid" id="A0A0G4EJ84"/>
<dbReference type="AlphaFoldDB" id="A0A0G4EJ84"/>
<dbReference type="Gene3D" id="4.10.320.10">
    <property type="entry name" value="E3-binding domain"/>
    <property type="match status" value="2"/>
</dbReference>
<protein>
    <recommendedName>
        <fullName evidence="4">Dihydrolipoamide acetyltransferase component of pyruvate dehydrogenase complex</fullName>
        <ecNumber evidence="4">2.3.1.-</ecNumber>
    </recommendedName>
</protein>
<dbReference type="Pfam" id="PF00198">
    <property type="entry name" value="2-oxoacid_dh"/>
    <property type="match status" value="1"/>
</dbReference>
<name>A0A0G4EJ84_VITBC</name>
<evidence type="ECO:0000256" key="4">
    <source>
        <dbReference type="RuleBase" id="RU003423"/>
    </source>
</evidence>
<dbReference type="PANTHER" id="PTHR23151:SF75">
    <property type="entry name" value="DIHYDROLIPOYLLYSINE-RESIDUE ACETYLTRANSFERASE COMPONENT 5 OF PYRUVATE DEHYDROGENASE COMPLEX, CHLOROPLASTIC"/>
    <property type="match status" value="1"/>
</dbReference>
<dbReference type="PROSITE" id="PS51826">
    <property type="entry name" value="PSBD"/>
    <property type="match status" value="2"/>
</dbReference>
<dbReference type="GO" id="GO:0006086">
    <property type="term" value="P:pyruvate decarboxylation to acetyl-CoA"/>
    <property type="evidence" value="ECO:0007669"/>
    <property type="project" value="InterPro"/>
</dbReference>
<keyword evidence="3" id="KW-0809">Transit peptide</keyword>
<evidence type="ECO:0000259" key="7">
    <source>
        <dbReference type="PROSITE" id="PS50968"/>
    </source>
</evidence>
<feature type="compositionally biased region" description="Pro residues" evidence="5">
    <location>
        <begin position="664"/>
        <end position="677"/>
    </location>
</feature>
<sequence>MMRAGHLLVALLATLCPYASSFRLHTPAGLTARAPMARGSVHRSGRVRWVSMQGASTATVVAHDIFMPALSSTMNEGKIVQWTKEEGDFIAKGDIVMVVESDKADMEVESFSEGYLAKKLVDAGGTANVGETVGLIAESKDDIAAVAGGLGSIPSGDANRHDGTTTVRIPPSPTAPSDSAGVPETFMDEAAIAQIGAREVFMPALSSTMTEGKVAKWLKGEGDRVEVGDVVMVVESDKADMDVESFEEGYLAKILVPEGSTARVGETCALIADTQEKIDVVRSAGVQAIASGSGSRHDGTTAVYDRSESPAAPATPVQAAPVVLAPSVPTTDLFMPALSSTMTEGKVTQWLKKVGDKVNVGEMVMVVESDKADMEVESFEEGYIAKVLVDAGDVANVGDPVALLVQSPEDIDKVTAAPRTGAQPAVPPPAAPAAAAATAAAAAGLPAPSRPVISFAAVDTGKYANGFVPPTSLDQDVRAQLPPGYDPDTVAAVYLDQLRSTAQGRAFLEDLDSTPRGQKELQLMLERVKIRAPPLGALVPPDQAISGSLFRESPHVRDLADKAGIDLSTVSGSGPGGRILPQDIAEAASGKREHWGKDEYYQQKKAVWTPAEGVVAATPMARRLAKEKGVDLSSVRGTGNFGRVTGDDVRRALGMPVEKEEPRPAAPPSKPAPPAPAGRPSAAKETAPVKPMAAGLAAMDGMQKAVARNMEATVSVPVFRVSRAIVTDAFDQLYKDVKEKGVTVSALLAKAVALTLEKHPILNAAYDVANGGSIRHPGEVNVAMAVALDGGLLTPVLKQANAVDIFQLSRDWKELVNKARDKKLGAAEMSTGTFYISNLGMMGVNQMDPILPPGVGAIMGVGAAIPRVTVQGNGFIGVQKEMTVTLTCDHRHIYGADAAAFLQDLAHLMENDPQRLLMG</sequence>
<dbReference type="SUPFAM" id="SSF52777">
    <property type="entry name" value="CoA-dependent acyltransferases"/>
    <property type="match status" value="1"/>
</dbReference>
<evidence type="ECO:0000256" key="5">
    <source>
        <dbReference type="SAM" id="MobiDB-lite"/>
    </source>
</evidence>
<comment type="similarity">
    <text evidence="1 4">Belongs to the 2-oxoacid dehydrogenase family.</text>
</comment>
<feature type="domain" description="Peripheral subunit-binding (PSBD)" evidence="8">
    <location>
        <begin position="616"/>
        <end position="653"/>
    </location>
</feature>
<dbReference type="GO" id="GO:0004742">
    <property type="term" value="F:dihydrolipoyllysine-residue acetyltransferase activity"/>
    <property type="evidence" value="ECO:0007669"/>
    <property type="project" value="TreeGrafter"/>
</dbReference>
<dbReference type="CDD" id="cd06849">
    <property type="entry name" value="lipoyl_domain"/>
    <property type="match status" value="3"/>
</dbReference>
<dbReference type="InterPro" id="IPR023213">
    <property type="entry name" value="CAT-like_dom_sf"/>
</dbReference>
<feature type="region of interest" description="Disordered" evidence="5">
    <location>
        <begin position="154"/>
        <end position="181"/>
    </location>
</feature>
<dbReference type="InterPro" id="IPR001078">
    <property type="entry name" value="2-oxoacid_DH_actylTfrase"/>
</dbReference>
<evidence type="ECO:0000256" key="3">
    <source>
        <dbReference type="ARBA" id="ARBA00022946"/>
    </source>
</evidence>
<dbReference type="FunFam" id="2.40.50.100:FF:000010">
    <property type="entry name" value="Acetyltransferase component of pyruvate dehydrogenase complex"/>
    <property type="match status" value="3"/>
</dbReference>
<dbReference type="InterPro" id="IPR003016">
    <property type="entry name" value="2-oxoA_DH_lipoyl-BS"/>
</dbReference>
<evidence type="ECO:0000256" key="6">
    <source>
        <dbReference type="SAM" id="SignalP"/>
    </source>
</evidence>
<gene>
    <name evidence="9" type="ORF">Vbra_20387</name>
</gene>
<dbReference type="Gene3D" id="3.30.559.10">
    <property type="entry name" value="Chloramphenicol acetyltransferase-like domain"/>
    <property type="match status" value="1"/>
</dbReference>
<evidence type="ECO:0000256" key="2">
    <source>
        <dbReference type="ARBA" id="ARBA00022823"/>
    </source>
</evidence>
<reference evidence="9 10" key="1">
    <citation type="submission" date="2014-11" db="EMBL/GenBank/DDBJ databases">
        <authorList>
            <person name="Zhu J."/>
            <person name="Qi W."/>
            <person name="Song R."/>
        </authorList>
    </citation>
    <scope>NUCLEOTIDE SEQUENCE [LARGE SCALE GENOMIC DNA]</scope>
</reference>
<dbReference type="PROSITE" id="PS50968">
    <property type="entry name" value="BIOTINYL_LIPOYL"/>
    <property type="match status" value="3"/>
</dbReference>
<dbReference type="PROSITE" id="PS00189">
    <property type="entry name" value="LIPOYL"/>
    <property type="match status" value="2"/>
</dbReference>